<feature type="signal peptide" evidence="1">
    <location>
        <begin position="1"/>
        <end position="30"/>
    </location>
</feature>
<organism evidence="2">
    <name type="scientific">Cuerna arida</name>
    <dbReference type="NCBI Taxonomy" id="1464854"/>
    <lineage>
        <taxon>Eukaryota</taxon>
        <taxon>Metazoa</taxon>
        <taxon>Ecdysozoa</taxon>
        <taxon>Arthropoda</taxon>
        <taxon>Hexapoda</taxon>
        <taxon>Insecta</taxon>
        <taxon>Pterygota</taxon>
        <taxon>Neoptera</taxon>
        <taxon>Paraneoptera</taxon>
        <taxon>Hemiptera</taxon>
        <taxon>Auchenorrhyncha</taxon>
        <taxon>Membracoidea</taxon>
        <taxon>Cicadellidae</taxon>
        <taxon>Cicadellinae</taxon>
        <taxon>Proconiini</taxon>
        <taxon>Cuerna</taxon>
    </lineage>
</organism>
<dbReference type="AlphaFoldDB" id="A0A1B6FPA0"/>
<gene>
    <name evidence="2" type="ORF">g.19561</name>
</gene>
<reference evidence="2" key="1">
    <citation type="submission" date="2015-11" db="EMBL/GenBank/DDBJ databases">
        <title>De novo transcriptome assembly of four potential Pierce s Disease insect vectors from Arizona vineyards.</title>
        <authorList>
            <person name="Tassone E.E."/>
        </authorList>
    </citation>
    <scope>NUCLEOTIDE SEQUENCE</scope>
</reference>
<name>A0A1B6FPA0_9HEMI</name>
<dbReference type="EMBL" id="GECZ01017741">
    <property type="protein sequence ID" value="JAS52028.1"/>
    <property type="molecule type" value="Transcribed_RNA"/>
</dbReference>
<feature type="chain" id="PRO_5008583094" evidence="1">
    <location>
        <begin position="31"/>
        <end position="221"/>
    </location>
</feature>
<accession>A0A1B6FPA0</accession>
<feature type="non-terminal residue" evidence="2">
    <location>
        <position position="1"/>
    </location>
</feature>
<proteinExistence type="predicted"/>
<keyword evidence="1" id="KW-0732">Signal</keyword>
<protein>
    <submittedName>
        <fullName evidence="2">Uncharacterized protein</fullName>
    </submittedName>
</protein>
<evidence type="ECO:0000256" key="1">
    <source>
        <dbReference type="SAM" id="SignalP"/>
    </source>
</evidence>
<sequence length="221" mass="22807">SRLLADMRSYVLTIYMTVAAAVVLLPSGEAGAISETMETASRSSAITKSTTGVLEKTTGVVRDGIPNPSEYYSLSYVYKIYSGCLKTCMGKLDEGAKLKCQAEKQENCKKMNLYSLKQFIMYHLSMLTLGKAIQIPAALIGATAGVVGSATETAVKATGAVVGATGAALGTTVDTTGKMMGNAMGATLGTGVKNVLGSGLGSTSNNILPKVNLGLSVKKKS</sequence>
<evidence type="ECO:0000313" key="2">
    <source>
        <dbReference type="EMBL" id="JAS52028.1"/>
    </source>
</evidence>